<gene>
    <name evidence="5" type="ORF">BA195_08285</name>
</gene>
<organism evidence="5 6">
    <name type="scientific">Tenacibaculum soleae</name>
    <dbReference type="NCBI Taxonomy" id="447689"/>
    <lineage>
        <taxon>Bacteria</taxon>
        <taxon>Pseudomonadati</taxon>
        <taxon>Bacteroidota</taxon>
        <taxon>Flavobacteriia</taxon>
        <taxon>Flavobacteriales</taxon>
        <taxon>Flavobacteriaceae</taxon>
        <taxon>Tenacibaculum</taxon>
    </lineage>
</organism>
<dbReference type="InterPro" id="IPR000835">
    <property type="entry name" value="HTH_MarR-typ"/>
</dbReference>
<dbReference type="GO" id="GO:0006950">
    <property type="term" value="P:response to stress"/>
    <property type="evidence" value="ECO:0007669"/>
    <property type="project" value="TreeGrafter"/>
</dbReference>
<name>A0A1B9XZA7_9FLAO</name>
<dbReference type="InterPro" id="IPR039422">
    <property type="entry name" value="MarR/SlyA-like"/>
</dbReference>
<dbReference type="InterPro" id="IPR036390">
    <property type="entry name" value="WH_DNA-bd_sf"/>
</dbReference>
<dbReference type="AlphaFoldDB" id="A0A1B9XZA7"/>
<keyword evidence="1" id="KW-0805">Transcription regulation</keyword>
<dbReference type="InterPro" id="IPR055166">
    <property type="entry name" value="Transc_reg_Sar_Rot_HTH"/>
</dbReference>
<evidence type="ECO:0000313" key="6">
    <source>
        <dbReference type="Proteomes" id="UP000093186"/>
    </source>
</evidence>
<comment type="caution">
    <text evidence="5">The sequence shown here is derived from an EMBL/GenBank/DDBJ whole genome shotgun (WGS) entry which is preliminary data.</text>
</comment>
<evidence type="ECO:0000256" key="1">
    <source>
        <dbReference type="ARBA" id="ARBA00023015"/>
    </source>
</evidence>
<dbReference type="PANTHER" id="PTHR33164">
    <property type="entry name" value="TRANSCRIPTIONAL REGULATOR, MARR FAMILY"/>
    <property type="match status" value="1"/>
</dbReference>
<sequence length="193" mass="22591">MKNNNVNQKIINGLERISKAFRVLLWEKSKLYKISPIQIQLLIFCSNHKKENLKVSFLANEFDLTKATISDSIKILLKKELLNKVVNPKDSRSFTVELTSKGKEIVKQTISFSSVLNQSIDFLTEIEKGVFLKQLMEFIYQLNQKDVISTQRMCLTCYYYNKNGNNHYCNLMKKPLKNIELRIDCDEHQILHN</sequence>
<dbReference type="Proteomes" id="UP000093186">
    <property type="component" value="Unassembled WGS sequence"/>
</dbReference>
<dbReference type="SMART" id="SM00347">
    <property type="entry name" value="HTH_MARR"/>
    <property type="match status" value="1"/>
</dbReference>
<dbReference type="STRING" id="447689.BA195_08285"/>
<dbReference type="GO" id="GO:0003700">
    <property type="term" value="F:DNA-binding transcription factor activity"/>
    <property type="evidence" value="ECO:0007669"/>
    <property type="project" value="InterPro"/>
</dbReference>
<dbReference type="OrthoDB" id="9786071at2"/>
<dbReference type="RefSeq" id="WP_068704376.1">
    <property type="nucleotide sequence ID" value="NZ_JAUOSW010000002.1"/>
</dbReference>
<evidence type="ECO:0000256" key="3">
    <source>
        <dbReference type="ARBA" id="ARBA00023163"/>
    </source>
</evidence>
<dbReference type="PROSITE" id="PS50995">
    <property type="entry name" value="HTH_MARR_2"/>
    <property type="match status" value="1"/>
</dbReference>
<evidence type="ECO:0000256" key="2">
    <source>
        <dbReference type="ARBA" id="ARBA00023125"/>
    </source>
</evidence>
<dbReference type="SUPFAM" id="SSF46785">
    <property type="entry name" value="Winged helix' DNA-binding domain"/>
    <property type="match status" value="1"/>
</dbReference>
<dbReference type="EMBL" id="MAKX01000002">
    <property type="protein sequence ID" value="OCK42895.1"/>
    <property type="molecule type" value="Genomic_DNA"/>
</dbReference>
<reference evidence="5 6" key="1">
    <citation type="submission" date="2016-06" db="EMBL/GenBank/DDBJ databases">
        <title>Draft Genome Sequence of Tenacibaculum soleae UCD-KL19.</title>
        <authorList>
            <person name="Eisen J.A."/>
            <person name="Coil D.A."/>
            <person name="Lujan K.M."/>
        </authorList>
    </citation>
    <scope>NUCLEOTIDE SEQUENCE [LARGE SCALE GENOMIC DNA]</scope>
    <source>
        <strain evidence="5 6">UCD-KL19</strain>
    </source>
</reference>
<evidence type="ECO:0000313" key="5">
    <source>
        <dbReference type="EMBL" id="OCK42895.1"/>
    </source>
</evidence>
<protein>
    <recommendedName>
        <fullName evidence="4">HTH marR-type domain-containing protein</fullName>
    </recommendedName>
</protein>
<keyword evidence="3" id="KW-0804">Transcription</keyword>
<dbReference type="Gene3D" id="1.10.10.10">
    <property type="entry name" value="Winged helix-like DNA-binding domain superfamily/Winged helix DNA-binding domain"/>
    <property type="match status" value="1"/>
</dbReference>
<evidence type="ECO:0000259" key="4">
    <source>
        <dbReference type="PROSITE" id="PS50995"/>
    </source>
</evidence>
<dbReference type="Pfam" id="PF22381">
    <property type="entry name" value="Staph_reg_Sar_Rot"/>
    <property type="match status" value="1"/>
</dbReference>
<dbReference type="GO" id="GO:0003677">
    <property type="term" value="F:DNA binding"/>
    <property type="evidence" value="ECO:0007669"/>
    <property type="project" value="UniProtKB-KW"/>
</dbReference>
<dbReference type="PANTHER" id="PTHR33164:SF43">
    <property type="entry name" value="HTH-TYPE TRANSCRIPTIONAL REPRESSOR YETL"/>
    <property type="match status" value="1"/>
</dbReference>
<accession>A0A1B9XZA7</accession>
<keyword evidence="2" id="KW-0238">DNA-binding</keyword>
<dbReference type="InterPro" id="IPR036388">
    <property type="entry name" value="WH-like_DNA-bd_sf"/>
</dbReference>
<feature type="domain" description="HTH marR-type" evidence="4">
    <location>
        <begin position="7"/>
        <end position="144"/>
    </location>
</feature>
<keyword evidence="6" id="KW-1185">Reference proteome</keyword>
<proteinExistence type="predicted"/>